<comment type="function">
    <text evidence="7">Negative regulator of the canonical Wnt signaling pathway involved in neuroectodermal patterning. Acts by specifically binding phosphatidylinositol 4,5-bisphosphate (PtdIns(4,5)P2), translocating to the cell membrane and interacting with key regulators of the canonical Wnt signaling pathway, such as components of the beta-catenin destruction complex.</text>
</comment>
<dbReference type="RefSeq" id="XP_054830949.1">
    <property type="nucleotide sequence ID" value="XM_054974974.1"/>
</dbReference>
<keyword evidence="3" id="KW-1003">Cell membrane</keyword>
<evidence type="ECO:0000256" key="8">
    <source>
        <dbReference type="ARBA" id="ARBA00039511"/>
    </source>
</evidence>
<reference evidence="12" key="1">
    <citation type="submission" date="2025-08" db="UniProtKB">
        <authorList>
            <consortium name="RefSeq"/>
        </authorList>
    </citation>
    <scope>IDENTIFICATION</scope>
    <source>
        <tissue evidence="12">Blood</tissue>
    </source>
</reference>
<dbReference type="KEGG" id="emc:129326679"/>
<name>A0AA97J4P2_EUBMA</name>
<dbReference type="Pfam" id="PF09422">
    <property type="entry name" value="AMER"/>
    <property type="match status" value="2"/>
</dbReference>
<feature type="compositionally biased region" description="Polar residues" evidence="10">
    <location>
        <begin position="501"/>
        <end position="514"/>
    </location>
</feature>
<dbReference type="GO" id="GO:0005546">
    <property type="term" value="F:phosphatidylinositol-4,5-bisphosphate binding"/>
    <property type="evidence" value="ECO:0007669"/>
    <property type="project" value="TreeGrafter"/>
</dbReference>
<evidence type="ECO:0000256" key="10">
    <source>
        <dbReference type="SAM" id="MobiDB-lite"/>
    </source>
</evidence>
<feature type="compositionally biased region" description="Gly residues" evidence="10">
    <location>
        <begin position="55"/>
        <end position="64"/>
    </location>
</feature>
<dbReference type="PANTHER" id="PTHR22237:SF1">
    <property type="entry name" value="APC MEMBRANE RECRUITMENT PROTEIN 2"/>
    <property type="match status" value="1"/>
</dbReference>
<evidence type="ECO:0000256" key="2">
    <source>
        <dbReference type="ARBA" id="ARBA00007750"/>
    </source>
</evidence>
<evidence type="ECO:0000256" key="6">
    <source>
        <dbReference type="ARBA" id="ARBA00023136"/>
    </source>
</evidence>
<keyword evidence="5" id="KW-0446">Lipid-binding</keyword>
<feature type="region of interest" description="Disordered" evidence="10">
    <location>
        <begin position="1"/>
        <end position="432"/>
    </location>
</feature>
<evidence type="ECO:0000313" key="11">
    <source>
        <dbReference type="Proteomes" id="UP001190640"/>
    </source>
</evidence>
<dbReference type="Proteomes" id="UP001190640">
    <property type="component" value="Chromosome 3"/>
</dbReference>
<dbReference type="GeneID" id="129326679"/>
<accession>A0AA97J4P2</accession>
<evidence type="ECO:0000256" key="3">
    <source>
        <dbReference type="ARBA" id="ARBA00022475"/>
    </source>
</evidence>
<keyword evidence="11" id="KW-1185">Reference proteome</keyword>
<proteinExistence type="inferred from homology"/>
<keyword evidence="6" id="KW-0472">Membrane</keyword>
<protein>
    <recommendedName>
        <fullName evidence="8">APC membrane recruitment protein 2</fullName>
    </recommendedName>
    <alternativeName>
        <fullName evidence="9">Protein FAM123A</fullName>
    </alternativeName>
</protein>
<dbReference type="AlphaFoldDB" id="A0AA97J4P2"/>
<feature type="compositionally biased region" description="Low complexity" evidence="10">
    <location>
        <begin position="219"/>
        <end position="232"/>
    </location>
</feature>
<evidence type="ECO:0000256" key="5">
    <source>
        <dbReference type="ARBA" id="ARBA00023121"/>
    </source>
</evidence>
<comment type="subcellular location">
    <subcellularLocation>
        <location evidence="1">Cell membrane</location>
        <topology evidence="1">Peripheral membrane protein</topology>
    </subcellularLocation>
</comment>
<evidence type="ECO:0000256" key="1">
    <source>
        <dbReference type="ARBA" id="ARBA00004202"/>
    </source>
</evidence>
<evidence type="ECO:0000256" key="7">
    <source>
        <dbReference type="ARBA" id="ARBA00037665"/>
    </source>
</evidence>
<gene>
    <name evidence="12" type="primary">AMER2</name>
</gene>
<feature type="compositionally biased region" description="Low complexity" evidence="10">
    <location>
        <begin position="112"/>
        <end position="123"/>
    </location>
</feature>
<dbReference type="GO" id="GO:0008013">
    <property type="term" value="F:beta-catenin binding"/>
    <property type="evidence" value="ECO:0007669"/>
    <property type="project" value="TreeGrafter"/>
</dbReference>
<evidence type="ECO:0000256" key="9">
    <source>
        <dbReference type="ARBA" id="ARBA00042108"/>
    </source>
</evidence>
<dbReference type="GO" id="GO:0016055">
    <property type="term" value="P:Wnt signaling pathway"/>
    <property type="evidence" value="ECO:0007669"/>
    <property type="project" value="UniProtKB-KW"/>
</dbReference>
<dbReference type="PANTHER" id="PTHR22237">
    <property type="entry name" value="APC MEMBRANE RECRUITMENT PROTEIN 2-RELATED"/>
    <property type="match status" value="1"/>
</dbReference>
<feature type="compositionally biased region" description="Gly residues" evidence="10">
    <location>
        <begin position="89"/>
        <end position="98"/>
    </location>
</feature>
<dbReference type="InterPro" id="IPR019003">
    <property type="entry name" value="AMER"/>
</dbReference>
<keyword evidence="4" id="KW-0879">Wnt signaling pathway</keyword>
<evidence type="ECO:0000256" key="4">
    <source>
        <dbReference type="ARBA" id="ARBA00022687"/>
    </source>
</evidence>
<dbReference type="GO" id="GO:0060828">
    <property type="term" value="P:regulation of canonical Wnt signaling pathway"/>
    <property type="evidence" value="ECO:0007669"/>
    <property type="project" value="TreeGrafter"/>
</dbReference>
<dbReference type="CTD" id="219287"/>
<comment type="similarity">
    <text evidence="2">Belongs to the Amer family.</text>
</comment>
<evidence type="ECO:0000313" key="12">
    <source>
        <dbReference type="RefSeq" id="XP_054830949.1"/>
    </source>
</evidence>
<sequence length="562" mass="57890">MDVHCDCGEPTAVGEPPQPSGKLNRTAFKLFKRRKSGGAMPSIFGTVRGGKGKGSEGGGGGGQAGMVRSKTHDGLAEAALEGGKKEDPGGGGGGGSGSSGDVQLGEGAKEPASSSSSSASSAAVGKSHSFFALLRKNGGKSERPKGRGGLKGLFSSMRWPRRDSKPGGGGGGAKEDEAESQPSPSRLMPGSLTASLECIKEEAPRPPAQVSPSPAAGDQLLPPQAAEPASPQEKQDVGAVPHGPQGEEPPGIQAKERHPEPPGSEGQETKQDSAITGCGDIIADQEDDVGSGGGSGGGGSDKSTAGVSKPGASKKPPSVVAYQGGGEEMASPEQVEDTCAPEFWDTLSQAEEKSQETPGGTSLEASKDGRRVQDGSTSETCIGLNQIPVHHKDQKSREKEQQEAVPSSDEGYWDSTTPGPEEDNTNSIQKEVIPRDSYSGDALYDLYTDPDENTAAMTSADVTSVTCCKPLSPVTSTCPVKTHATSLKDSKIPISIKHFTSPQGSHGPDVTNSHHIAHHQPTKSEIPRTKIPVSKVLVHRASYRSLAGTTGKTATYHESAKK</sequence>
<feature type="compositionally biased region" description="Gly residues" evidence="10">
    <location>
        <begin position="290"/>
        <end position="300"/>
    </location>
</feature>
<organism evidence="11 12">
    <name type="scientific">Eublepharis macularius</name>
    <name type="common">Leopard gecko</name>
    <name type="synonym">Cyrtodactylus macularius</name>
    <dbReference type="NCBI Taxonomy" id="481883"/>
    <lineage>
        <taxon>Eukaryota</taxon>
        <taxon>Metazoa</taxon>
        <taxon>Chordata</taxon>
        <taxon>Craniata</taxon>
        <taxon>Vertebrata</taxon>
        <taxon>Euteleostomi</taxon>
        <taxon>Lepidosauria</taxon>
        <taxon>Squamata</taxon>
        <taxon>Bifurcata</taxon>
        <taxon>Gekkota</taxon>
        <taxon>Eublepharidae</taxon>
        <taxon>Eublepharinae</taxon>
        <taxon>Eublepharis</taxon>
    </lineage>
</organism>
<feature type="region of interest" description="Disordered" evidence="10">
    <location>
        <begin position="501"/>
        <end position="531"/>
    </location>
</feature>
<dbReference type="GO" id="GO:0005886">
    <property type="term" value="C:plasma membrane"/>
    <property type="evidence" value="ECO:0007669"/>
    <property type="project" value="UniProtKB-SubCell"/>
</dbReference>